<feature type="compositionally biased region" description="Polar residues" evidence="7">
    <location>
        <begin position="40"/>
        <end position="54"/>
    </location>
</feature>
<dbReference type="EC" id="2.5.1.25" evidence="1"/>
<feature type="compositionally biased region" description="Low complexity" evidence="7">
    <location>
        <begin position="346"/>
        <end position="373"/>
    </location>
</feature>
<keyword evidence="3" id="KW-0949">S-adenosyl-L-methionine</keyword>
<evidence type="ECO:0000256" key="6">
    <source>
        <dbReference type="ARBA" id="ARBA00048718"/>
    </source>
</evidence>
<dbReference type="PANTHER" id="PTHR21392:SF0">
    <property type="entry name" value="TRNA-URIDINE AMINOCARBOXYPROPYLTRANSFERASE 2"/>
    <property type="match status" value="1"/>
</dbReference>
<feature type="region of interest" description="Disordered" evidence="7">
    <location>
        <begin position="39"/>
        <end position="61"/>
    </location>
</feature>
<dbReference type="PANTHER" id="PTHR21392">
    <property type="entry name" value="TRNA-URIDINE AMINOCARBOXYPROPYLTRANSFERASE 2"/>
    <property type="match status" value="1"/>
</dbReference>
<evidence type="ECO:0000256" key="5">
    <source>
        <dbReference type="ARBA" id="ARBA00034489"/>
    </source>
</evidence>
<evidence type="ECO:0000313" key="10">
    <source>
        <dbReference type="Proteomes" id="UP000054558"/>
    </source>
</evidence>
<organism evidence="9 10">
    <name type="scientific">Klebsormidium nitens</name>
    <name type="common">Green alga</name>
    <name type="synonym">Ulothrix nitens</name>
    <dbReference type="NCBI Taxonomy" id="105231"/>
    <lineage>
        <taxon>Eukaryota</taxon>
        <taxon>Viridiplantae</taxon>
        <taxon>Streptophyta</taxon>
        <taxon>Klebsormidiophyceae</taxon>
        <taxon>Klebsormidiales</taxon>
        <taxon>Klebsormidiaceae</taxon>
        <taxon>Klebsormidium</taxon>
    </lineage>
</organism>
<dbReference type="SMART" id="SM01144">
    <property type="entry name" value="DTW"/>
    <property type="match status" value="1"/>
</dbReference>
<dbReference type="STRING" id="105231.A0A1Y1HIY2"/>
<keyword evidence="2" id="KW-0808">Transferase</keyword>
<protein>
    <recommendedName>
        <fullName evidence="1">tRNA-uridine aminocarboxypropyltransferase</fullName>
        <ecNumber evidence="1">2.5.1.25</ecNumber>
    </recommendedName>
</protein>
<evidence type="ECO:0000256" key="3">
    <source>
        <dbReference type="ARBA" id="ARBA00022691"/>
    </source>
</evidence>
<evidence type="ECO:0000259" key="8">
    <source>
        <dbReference type="SMART" id="SM01144"/>
    </source>
</evidence>
<evidence type="ECO:0000256" key="1">
    <source>
        <dbReference type="ARBA" id="ARBA00012386"/>
    </source>
</evidence>
<dbReference type="EMBL" id="DF236962">
    <property type="protein sequence ID" value="GAQ78470.1"/>
    <property type="molecule type" value="Genomic_DNA"/>
</dbReference>
<accession>A0A1Y1HIY2</accession>
<proteinExistence type="inferred from homology"/>
<evidence type="ECO:0000313" key="9">
    <source>
        <dbReference type="EMBL" id="GAQ78470.1"/>
    </source>
</evidence>
<dbReference type="AlphaFoldDB" id="A0A1Y1HIY2"/>
<dbReference type="OMA" id="SCARRDY"/>
<keyword evidence="4" id="KW-0819">tRNA processing</keyword>
<reference evidence="9 10" key="1">
    <citation type="journal article" date="2014" name="Nat. Commun.">
        <title>Klebsormidium flaccidum genome reveals primary factors for plant terrestrial adaptation.</title>
        <authorList>
            <person name="Hori K."/>
            <person name="Maruyama F."/>
            <person name="Fujisawa T."/>
            <person name="Togashi T."/>
            <person name="Yamamoto N."/>
            <person name="Seo M."/>
            <person name="Sato S."/>
            <person name="Yamada T."/>
            <person name="Mori H."/>
            <person name="Tajima N."/>
            <person name="Moriyama T."/>
            <person name="Ikeuchi M."/>
            <person name="Watanabe M."/>
            <person name="Wada H."/>
            <person name="Kobayashi K."/>
            <person name="Saito M."/>
            <person name="Masuda T."/>
            <person name="Sasaki-Sekimoto Y."/>
            <person name="Mashiguchi K."/>
            <person name="Awai K."/>
            <person name="Shimojima M."/>
            <person name="Masuda S."/>
            <person name="Iwai M."/>
            <person name="Nobusawa T."/>
            <person name="Narise T."/>
            <person name="Kondo S."/>
            <person name="Saito H."/>
            <person name="Sato R."/>
            <person name="Murakawa M."/>
            <person name="Ihara Y."/>
            <person name="Oshima-Yamada Y."/>
            <person name="Ohtaka K."/>
            <person name="Satoh M."/>
            <person name="Sonobe K."/>
            <person name="Ishii M."/>
            <person name="Ohtani R."/>
            <person name="Kanamori-Sato M."/>
            <person name="Honoki R."/>
            <person name="Miyazaki D."/>
            <person name="Mochizuki H."/>
            <person name="Umetsu J."/>
            <person name="Higashi K."/>
            <person name="Shibata D."/>
            <person name="Kamiya Y."/>
            <person name="Sato N."/>
            <person name="Nakamura Y."/>
            <person name="Tabata S."/>
            <person name="Ida S."/>
            <person name="Kurokawa K."/>
            <person name="Ohta H."/>
        </authorList>
    </citation>
    <scope>NUCLEOTIDE SEQUENCE [LARGE SCALE GENOMIC DNA]</scope>
    <source>
        <strain evidence="9 10">NIES-2285</strain>
    </source>
</reference>
<dbReference type="InterPro" id="IPR005636">
    <property type="entry name" value="DTW"/>
</dbReference>
<dbReference type="Proteomes" id="UP000054558">
    <property type="component" value="Unassembled WGS sequence"/>
</dbReference>
<gene>
    <name evidence="9" type="ORF">KFL_000130530</name>
</gene>
<dbReference type="Pfam" id="PF03942">
    <property type="entry name" value="DTW"/>
    <property type="match status" value="2"/>
</dbReference>
<comment type="catalytic activity">
    <reaction evidence="6">
        <text>a uridine in tRNA + S-adenosyl-L-methionine = a 3-[(3S)-3-amino-3-carboxypropyl]uridine in tRNA + S-methyl-5'-thioadenosine + H(+)</text>
        <dbReference type="Rhea" id="RHEA:62432"/>
        <dbReference type="Rhea" id="RHEA-COMP:13339"/>
        <dbReference type="Rhea" id="RHEA-COMP:16092"/>
        <dbReference type="ChEBI" id="CHEBI:15378"/>
        <dbReference type="ChEBI" id="CHEBI:17509"/>
        <dbReference type="ChEBI" id="CHEBI:59789"/>
        <dbReference type="ChEBI" id="CHEBI:65315"/>
        <dbReference type="ChEBI" id="CHEBI:82930"/>
        <dbReference type="EC" id="2.5.1.25"/>
    </reaction>
</comment>
<keyword evidence="10" id="KW-1185">Reference proteome</keyword>
<name>A0A1Y1HIY2_KLENI</name>
<comment type="similarity">
    <text evidence="5">Belongs to the TDD superfamily. DTWD2 family.</text>
</comment>
<dbReference type="OrthoDB" id="408541at2759"/>
<evidence type="ECO:0000256" key="4">
    <source>
        <dbReference type="ARBA" id="ARBA00022694"/>
    </source>
</evidence>
<sequence length="735" mass="76979">MLTSSRCTATPSRAVVAARVRGSVGGSVAGFLTRDFLASSGDQQSGGPSTNIKKVSSRRSPAGGEHVIWKSRFISCLPAGFSKRNVLALASEQKGGALAAEMPSESVTGVDSIEEFHEKNGQCNGASFGEAPLSGSRPCVPNMKDTTISESTCGGSSVLETNAPYPGIGVFNQTQGEGGVHSKVNEHRASASESIADINGGTEEALLSSQQCSAAEGVVEPALGASAKRPFCKQCQKPAVVCICATIPKAKVANKTKLVVLQHYKERKHPLGSVRFAKLGFENVEVVVVKELGSGLPWLKPPFSRKERARARALARAEEHASTSADTPPGPSEHASENRKEDLASSRDLSLDSAPTNSSVSQLSASSPVPASARIESHKPSEAPTGEKPGSTPGKGSTGEALDQVAGIPLGGDSLPAESGASGEANGSLLDPAITAAQLEPEVQEVRWERDKSGRKVRYPTFAPPPGIELTPGTAVLFPGPQSVDLLEAAQFWGLAVQSSPFSPALPSLDNKVPATTGCDVLPGASNIGGSSNESGGMSGVVEKQLGAALESTEGFGSAVIDDVTQQLGAASLGTSEDCLSSVGRASNAAATLPTPAVELGALEAAEPLKPKTQNRPERAPMAFPEAPPDQLILIDGTWSKATRVYHEHGWLHSLPQYKLPLGKRTSRYRNLRKEPKKEYLSTLESGAWALQLIEPALVDDIEGVLDSFGEMIKRQAEYQAEAVRQGRCWRLAEP</sequence>
<evidence type="ECO:0000256" key="2">
    <source>
        <dbReference type="ARBA" id="ARBA00022679"/>
    </source>
</evidence>
<dbReference type="GO" id="GO:0016432">
    <property type="term" value="F:tRNA-uridine aminocarboxypropyltransferase activity"/>
    <property type="evidence" value="ECO:0007669"/>
    <property type="project" value="UniProtKB-EC"/>
</dbReference>
<dbReference type="InterPro" id="IPR039262">
    <property type="entry name" value="DTWD2/TAPT"/>
</dbReference>
<feature type="compositionally biased region" description="Basic and acidic residues" evidence="7">
    <location>
        <begin position="334"/>
        <end position="345"/>
    </location>
</feature>
<dbReference type="GO" id="GO:0008033">
    <property type="term" value="P:tRNA processing"/>
    <property type="evidence" value="ECO:0007669"/>
    <property type="project" value="UniProtKB-KW"/>
</dbReference>
<evidence type="ECO:0000256" key="7">
    <source>
        <dbReference type="SAM" id="MobiDB-lite"/>
    </source>
</evidence>
<feature type="region of interest" description="Disordered" evidence="7">
    <location>
        <begin position="309"/>
        <end position="428"/>
    </location>
</feature>
<feature type="domain" description="DTW" evidence="8">
    <location>
        <begin position="228"/>
        <end position="721"/>
    </location>
</feature>